<dbReference type="GO" id="GO:0000976">
    <property type="term" value="F:transcription cis-regulatory region binding"/>
    <property type="evidence" value="ECO:0007669"/>
    <property type="project" value="TreeGrafter"/>
</dbReference>
<keyword evidence="3" id="KW-0804">Transcription</keyword>
<dbReference type="GO" id="GO:0003700">
    <property type="term" value="F:DNA-binding transcription factor activity"/>
    <property type="evidence" value="ECO:0007669"/>
    <property type="project" value="TreeGrafter"/>
</dbReference>
<dbReference type="SUPFAM" id="SSF47413">
    <property type="entry name" value="lambda repressor-like DNA-binding domains"/>
    <property type="match status" value="1"/>
</dbReference>
<gene>
    <name evidence="5" type="ORF">OR16_38474</name>
</gene>
<dbReference type="PATRIC" id="fig|1127483.3.peg.7662"/>
<dbReference type="AlphaFoldDB" id="H1SH01"/>
<organism evidence="5 6">
    <name type="scientific">Cupriavidus basilensis OR16</name>
    <dbReference type="NCBI Taxonomy" id="1127483"/>
    <lineage>
        <taxon>Bacteria</taxon>
        <taxon>Pseudomonadati</taxon>
        <taxon>Pseudomonadota</taxon>
        <taxon>Betaproteobacteria</taxon>
        <taxon>Burkholderiales</taxon>
        <taxon>Burkholderiaceae</taxon>
        <taxon>Cupriavidus</taxon>
    </lineage>
</organism>
<protein>
    <submittedName>
        <fullName evidence="5">LacI family transcriptional regulator</fullName>
    </submittedName>
</protein>
<dbReference type="EMBL" id="AHJE01000140">
    <property type="protein sequence ID" value="EHP38192.1"/>
    <property type="molecule type" value="Genomic_DNA"/>
</dbReference>
<dbReference type="Pfam" id="PF13377">
    <property type="entry name" value="Peripla_BP_3"/>
    <property type="match status" value="1"/>
</dbReference>
<sequence length="360" mass="38207">MATIQDVARLANVSTSSVSNVINGRTERLNPATFERVREAIRTLGFRPSQVARQLKTGQTPMLGLLVPSTANPMYGQLALKIEAEAQRQTGYRVLLGNTNRDREQESRMLDDLLSFGVHGVIIVSSLTDEQHFEAATRQGLAMVSYDGGADPNLPARIDHVAPDNFQAGHLAASHLIQLGHRRIAFVMPAGRTVSRASKIAGFQAAVKEAGLGDAAVIECPPTAHYGDAELAELGQILGTQLAQTSTRPTGLIAVNDMMAIGLMSGLHQAGLSVPADLSVIGMDDIGMCSYTNPALTSVAMPFGEMAQAMVSRVMLRLAQPDEAPIRLCYPSGLVVRQSTAKPPAANRLGGAPAPIPMRG</sequence>
<dbReference type="PROSITE" id="PS00356">
    <property type="entry name" value="HTH_LACI_1"/>
    <property type="match status" value="1"/>
</dbReference>
<evidence type="ECO:0000256" key="3">
    <source>
        <dbReference type="ARBA" id="ARBA00023163"/>
    </source>
</evidence>
<dbReference type="InterPro" id="IPR010982">
    <property type="entry name" value="Lambda_DNA-bd_dom_sf"/>
</dbReference>
<dbReference type="Gene3D" id="1.10.260.40">
    <property type="entry name" value="lambda repressor-like DNA-binding domains"/>
    <property type="match status" value="1"/>
</dbReference>
<dbReference type="RefSeq" id="WP_006163763.1">
    <property type="nucleotide sequence ID" value="NZ_AHJE01000140.1"/>
</dbReference>
<dbReference type="PROSITE" id="PS50932">
    <property type="entry name" value="HTH_LACI_2"/>
    <property type="match status" value="1"/>
</dbReference>
<dbReference type="PANTHER" id="PTHR30146">
    <property type="entry name" value="LACI-RELATED TRANSCRIPTIONAL REPRESSOR"/>
    <property type="match status" value="1"/>
</dbReference>
<feature type="domain" description="HTH lacI-type" evidence="4">
    <location>
        <begin position="2"/>
        <end position="57"/>
    </location>
</feature>
<proteinExistence type="predicted"/>
<evidence type="ECO:0000256" key="1">
    <source>
        <dbReference type="ARBA" id="ARBA00023015"/>
    </source>
</evidence>
<keyword evidence="1" id="KW-0805">Transcription regulation</keyword>
<accession>H1SH01</accession>
<evidence type="ECO:0000313" key="6">
    <source>
        <dbReference type="Proteomes" id="UP000005808"/>
    </source>
</evidence>
<dbReference type="Proteomes" id="UP000005808">
    <property type="component" value="Unassembled WGS sequence"/>
</dbReference>
<dbReference type="SUPFAM" id="SSF53822">
    <property type="entry name" value="Periplasmic binding protein-like I"/>
    <property type="match status" value="1"/>
</dbReference>
<evidence type="ECO:0000313" key="5">
    <source>
        <dbReference type="EMBL" id="EHP38192.1"/>
    </source>
</evidence>
<dbReference type="CDD" id="cd01392">
    <property type="entry name" value="HTH_LacI"/>
    <property type="match status" value="1"/>
</dbReference>
<keyword evidence="2" id="KW-0238">DNA-binding</keyword>
<dbReference type="Gene3D" id="3.40.50.2300">
    <property type="match status" value="2"/>
</dbReference>
<reference evidence="5 6" key="1">
    <citation type="journal article" date="2012" name="J. Bacteriol.">
        <title>De Novo Genome Project of Cupriavidus basilensis OR16.</title>
        <authorList>
            <person name="Cserhati M."/>
            <person name="Kriszt B."/>
            <person name="Szoboszlay S."/>
            <person name="Toth A."/>
            <person name="Szabo I."/>
            <person name="Tancsics A."/>
            <person name="Nagy I."/>
            <person name="Horvath B."/>
            <person name="Nagy I."/>
            <person name="Kukolya J."/>
        </authorList>
    </citation>
    <scope>NUCLEOTIDE SEQUENCE [LARGE SCALE GENOMIC DNA]</scope>
    <source>
        <strain evidence="5 6">OR16</strain>
    </source>
</reference>
<dbReference type="InterPro" id="IPR046335">
    <property type="entry name" value="LacI/GalR-like_sensor"/>
</dbReference>
<name>H1SH01_9BURK</name>
<dbReference type="SMART" id="SM00354">
    <property type="entry name" value="HTH_LACI"/>
    <property type="match status" value="1"/>
</dbReference>
<dbReference type="InterPro" id="IPR028082">
    <property type="entry name" value="Peripla_BP_I"/>
</dbReference>
<comment type="caution">
    <text evidence="5">The sequence shown here is derived from an EMBL/GenBank/DDBJ whole genome shotgun (WGS) entry which is preliminary data.</text>
</comment>
<evidence type="ECO:0000259" key="4">
    <source>
        <dbReference type="PROSITE" id="PS50932"/>
    </source>
</evidence>
<dbReference type="OrthoDB" id="269117at2"/>
<dbReference type="Pfam" id="PF00356">
    <property type="entry name" value="LacI"/>
    <property type="match status" value="1"/>
</dbReference>
<evidence type="ECO:0000256" key="2">
    <source>
        <dbReference type="ARBA" id="ARBA00023125"/>
    </source>
</evidence>
<dbReference type="PANTHER" id="PTHR30146:SF147">
    <property type="entry name" value="HTH-TYPE TRANSCRIPTIONAL REGULATOR DEGA"/>
    <property type="match status" value="1"/>
</dbReference>
<dbReference type="InterPro" id="IPR000843">
    <property type="entry name" value="HTH_LacI"/>
</dbReference>